<evidence type="ECO:0000256" key="2">
    <source>
        <dbReference type="ARBA" id="ARBA00017647"/>
    </source>
</evidence>
<evidence type="ECO:0000256" key="1">
    <source>
        <dbReference type="ARBA" id="ARBA00010931"/>
    </source>
</evidence>
<keyword evidence="5 7" id="KW-0072">Autophagy</keyword>
<dbReference type="Gene3D" id="3.40.140.70">
    <property type="entry name" value="Ubiquitin-like modifier-activating enzyme ATG7 N-terminal domain"/>
    <property type="match status" value="1"/>
</dbReference>
<dbReference type="AlphaFoldDB" id="A0AAF0ETQ3"/>
<gene>
    <name evidence="10" type="primary">ATG7</name>
    <name evidence="10" type="ORF">MCUN1_003583</name>
</gene>
<dbReference type="InterPro" id="IPR045886">
    <property type="entry name" value="ThiF/MoeB/HesA"/>
</dbReference>
<dbReference type="GO" id="GO:0000407">
    <property type="term" value="C:phagophore assembly site"/>
    <property type="evidence" value="ECO:0007669"/>
    <property type="project" value="UniProtKB-SubCell"/>
</dbReference>
<comment type="similarity">
    <text evidence="1 7">Belongs to the ATG7 family.</text>
</comment>
<feature type="active site" description="Glycyl thioester intermediate" evidence="6">
    <location>
        <position position="507"/>
    </location>
</feature>
<dbReference type="GO" id="GO:0016787">
    <property type="term" value="F:hydrolase activity"/>
    <property type="evidence" value="ECO:0007669"/>
    <property type="project" value="UniProtKB-KW"/>
</dbReference>
<comment type="function">
    <text evidence="7">E1-like activating enzyme involved in the 2 ubiquitin-like systems required for cytoplasm to vacuole transport (Cvt) and autophagy. Activates ATG12 for its conjugation with ATG5 and ATG8 for its conjugation with phosphatidylethanolamine. Both systems are needed for the ATG8 association to Cvt vesicles and autophagosomes membranes. Autophagy is essential for maintenance of amino acid levels and protein synthesis under nitrogen starvation. Required for selective autophagic degradation of the nucleus (nucleophagy) as well as for mitophagy which contributes to regulate mitochondrial quantity and quality by eliminating the mitochondria to a basal level to fulfill cellular energy requirements and preventing excess ROS production.</text>
</comment>
<dbReference type="GO" id="GO:0019779">
    <property type="term" value="F:Atg8 activating enzyme activity"/>
    <property type="evidence" value="ECO:0007669"/>
    <property type="project" value="TreeGrafter"/>
</dbReference>
<dbReference type="PANTHER" id="PTHR10953:SF3">
    <property type="entry name" value="UBIQUITIN-LIKE MODIFIER-ACTIVATING ENZYME ATG7"/>
    <property type="match status" value="1"/>
</dbReference>
<dbReference type="InterPro" id="IPR042523">
    <property type="entry name" value="Atg7_N_2"/>
</dbReference>
<dbReference type="Pfam" id="PF16420">
    <property type="entry name" value="ATG7_N"/>
    <property type="match status" value="1"/>
</dbReference>
<evidence type="ECO:0000256" key="5">
    <source>
        <dbReference type="ARBA" id="ARBA00023006"/>
    </source>
</evidence>
<dbReference type="InterPro" id="IPR032197">
    <property type="entry name" value="Atg7_N"/>
</dbReference>
<keyword evidence="7" id="KW-0963">Cytoplasm</keyword>
<keyword evidence="10" id="KW-0378">Hydrolase</keyword>
<comment type="subunit">
    <text evidence="7">Homodimer.</text>
</comment>
<proteinExistence type="inferred from homology"/>
<reference evidence="10" key="1">
    <citation type="submission" date="2023-03" db="EMBL/GenBank/DDBJ databases">
        <title>Mating type loci evolution in Malassezia.</title>
        <authorList>
            <person name="Coelho M.A."/>
        </authorList>
    </citation>
    <scope>NUCLEOTIDE SEQUENCE</scope>
    <source>
        <strain evidence="10">CBS 11721</strain>
    </source>
</reference>
<keyword evidence="11" id="KW-1185">Reference proteome</keyword>
<evidence type="ECO:0000256" key="4">
    <source>
        <dbReference type="ARBA" id="ARBA00022927"/>
    </source>
</evidence>
<dbReference type="GO" id="GO:0006995">
    <property type="term" value="P:cellular response to nitrogen starvation"/>
    <property type="evidence" value="ECO:0007669"/>
    <property type="project" value="TreeGrafter"/>
</dbReference>
<dbReference type="InterPro" id="IPR035985">
    <property type="entry name" value="Ubiquitin-activating_enz"/>
</dbReference>
<keyword evidence="4 7" id="KW-0653">Protein transport</keyword>
<dbReference type="GO" id="GO:0032446">
    <property type="term" value="P:protein modification by small protein conjugation"/>
    <property type="evidence" value="ECO:0007669"/>
    <property type="project" value="TreeGrafter"/>
</dbReference>
<organism evidence="10 11">
    <name type="scientific">Malassezia cuniculi</name>
    <dbReference type="NCBI Taxonomy" id="948313"/>
    <lineage>
        <taxon>Eukaryota</taxon>
        <taxon>Fungi</taxon>
        <taxon>Dikarya</taxon>
        <taxon>Basidiomycota</taxon>
        <taxon>Ustilaginomycotina</taxon>
        <taxon>Malasseziomycetes</taxon>
        <taxon>Malasseziales</taxon>
        <taxon>Malasseziaceae</taxon>
        <taxon>Malassezia</taxon>
    </lineage>
</organism>
<dbReference type="GO" id="GO:0000422">
    <property type="term" value="P:autophagy of mitochondrion"/>
    <property type="evidence" value="ECO:0007669"/>
    <property type="project" value="TreeGrafter"/>
</dbReference>
<dbReference type="InterPro" id="IPR000594">
    <property type="entry name" value="ThiF_NAD_FAD-bd"/>
</dbReference>
<dbReference type="Gene3D" id="3.40.140.100">
    <property type="entry name" value="Ubiquitin-like modifier-activating enzyme ATG7 C-terminal domain"/>
    <property type="match status" value="1"/>
</dbReference>
<evidence type="ECO:0000256" key="3">
    <source>
        <dbReference type="ARBA" id="ARBA00022448"/>
    </source>
</evidence>
<evidence type="ECO:0000259" key="9">
    <source>
        <dbReference type="Pfam" id="PF16420"/>
    </source>
</evidence>
<evidence type="ECO:0000256" key="7">
    <source>
        <dbReference type="RuleBase" id="RU366022"/>
    </source>
</evidence>
<dbReference type="InterPro" id="IPR006285">
    <property type="entry name" value="Atg7"/>
</dbReference>
<dbReference type="GO" id="GO:0034727">
    <property type="term" value="P:piecemeal microautophagy of the nucleus"/>
    <property type="evidence" value="ECO:0007669"/>
    <property type="project" value="TreeGrafter"/>
</dbReference>
<dbReference type="PANTHER" id="PTHR10953">
    <property type="entry name" value="UBIQUITIN-ACTIVATING ENZYME E1"/>
    <property type="match status" value="1"/>
</dbReference>
<feature type="domain" description="THIF-type NAD/FAD binding fold" evidence="8">
    <location>
        <begin position="305"/>
        <end position="538"/>
    </location>
</feature>
<keyword evidence="3 7" id="KW-0813">Transport</keyword>
<dbReference type="InterPro" id="IPR042522">
    <property type="entry name" value="Atg7_N_1"/>
</dbReference>
<comment type="subcellular location">
    <subcellularLocation>
        <location evidence="7">Cytoplasm</location>
    </subcellularLocation>
    <subcellularLocation>
        <location evidence="7">Preautophagosomal structure</location>
    </subcellularLocation>
</comment>
<dbReference type="EMBL" id="CP119881">
    <property type="protein sequence ID" value="WFD36696.1"/>
    <property type="molecule type" value="Genomic_DNA"/>
</dbReference>
<protein>
    <recommendedName>
        <fullName evidence="2 7">Ubiquitin-like modifier-activating enzyme ATG7</fullName>
    </recommendedName>
    <alternativeName>
        <fullName evidence="7">Autophagy-related protein 7</fullName>
    </alternativeName>
</protein>
<dbReference type="Gene3D" id="3.40.50.720">
    <property type="entry name" value="NAD(P)-binding Rossmann-like Domain"/>
    <property type="match status" value="1"/>
</dbReference>
<accession>A0AAF0ETQ3</accession>
<evidence type="ECO:0000256" key="6">
    <source>
        <dbReference type="PIRSR" id="PIRSR606285-1"/>
    </source>
</evidence>
<dbReference type="NCBIfam" id="TIGR01381">
    <property type="entry name" value="E1_like_apg7"/>
    <property type="match status" value="1"/>
</dbReference>
<sequence length="624" mass="68024">MVVQFVPFVSLVEPAFWHAYARLKLDELRLDDSQIPISATYSPPLAVCEDEADGAAGCTLRVGADGLHAKSGRLVQFNTLQAFKSADKASLFYDTANRIYRAVRDSGGDTASLNEFLLLVYGDIKTHRYYYWFAFPALLSDPPWKLEGEWESATCLDKQLLSKVTTQLAAQAHGAAFWINKGTLVPLCDRGDILLFVDPSPLLAPGWPLRNILAYCAVHLKMRRVRVLCWKDVPGAEPHRSVIGTLALDAAEDALCFTPRPDTALPDAVGWERNSHGRLAPKTASLGDLLDPKVLAERAVSLNLQLMRWRMVPDLPLEQIQAARVLIIGAGTLGSYAARTLLGWGIRHISFVDNGRVSYTNPVRQPLYEFSDCLSGGRLKVEAACDTLQRVFPSVSAEGYDLEVPMPGHPVSDADMERMLDSVETLERLYDSHDAVILGTDSRESRWLPTLLGIAKGVPVVNAALGFDTFVVMRHGVGDAPRLGCYFCSDVVAPTNSLVDRTLDQMCTVSRPGLAAIAAATAVELLVTLLQHPQRANAPTGEDGAPHQIRGSLGAFSTVSAECSSFWGCTACSPSIVQAYKKRGGDFVIEVCKDAGVLEHISGLDTLKRETDALSLDIDWTDSE</sequence>
<dbReference type="Pfam" id="PF00899">
    <property type="entry name" value="ThiF"/>
    <property type="match status" value="1"/>
</dbReference>
<feature type="domain" description="Ubiquitin-like modifier-activating enzyme Atg7 N-terminal" evidence="9">
    <location>
        <begin position="3"/>
        <end position="289"/>
    </location>
</feature>
<dbReference type="GO" id="GO:0015031">
    <property type="term" value="P:protein transport"/>
    <property type="evidence" value="ECO:0007669"/>
    <property type="project" value="UniProtKB-UniRule"/>
</dbReference>
<name>A0AAF0ETQ3_9BASI</name>
<dbReference type="GO" id="GO:0000045">
    <property type="term" value="P:autophagosome assembly"/>
    <property type="evidence" value="ECO:0007669"/>
    <property type="project" value="TreeGrafter"/>
</dbReference>
<evidence type="ECO:0000313" key="10">
    <source>
        <dbReference type="EMBL" id="WFD36696.1"/>
    </source>
</evidence>
<evidence type="ECO:0000259" key="8">
    <source>
        <dbReference type="Pfam" id="PF00899"/>
    </source>
</evidence>
<evidence type="ECO:0000313" key="11">
    <source>
        <dbReference type="Proteomes" id="UP001219933"/>
    </source>
</evidence>
<keyword evidence="7" id="KW-0833">Ubl conjugation pathway</keyword>
<dbReference type="SUPFAM" id="SSF69572">
    <property type="entry name" value="Activating enzymes of the ubiquitin-like proteins"/>
    <property type="match status" value="1"/>
</dbReference>
<dbReference type="GO" id="GO:0019778">
    <property type="term" value="F:Atg12 activating enzyme activity"/>
    <property type="evidence" value="ECO:0007669"/>
    <property type="project" value="TreeGrafter"/>
</dbReference>
<dbReference type="Proteomes" id="UP001219933">
    <property type="component" value="Chromosome 5"/>
</dbReference>